<evidence type="ECO:0000256" key="1">
    <source>
        <dbReference type="SAM" id="MobiDB-lite"/>
    </source>
</evidence>
<dbReference type="AlphaFoldDB" id="A0A2S2BW14"/>
<sequence>MERILWIVGLAAFWALAIYLMYVGWRGRARRQADRIGQLPSVPAHLGAQTIAPATGLYVGSTLAPSWQDRIAVGDLGFRATGEISRYHSGILLERDGASAIWIPQDAIRAVRTERGLAGKVMSKDGLLVIRWALPSGTEIDTGFRSDDKSVYPVWINSGESGGTTDSEDSANAASSGEVEQNGENA</sequence>
<keyword evidence="2" id="KW-0472">Membrane</keyword>
<protein>
    <submittedName>
        <fullName evidence="4">Transporter</fullName>
    </submittedName>
</protein>
<dbReference type="Pfam" id="PF25362">
    <property type="entry name" value="bPH_11"/>
    <property type="match status" value="1"/>
</dbReference>
<keyword evidence="5" id="KW-1185">Reference proteome</keyword>
<dbReference type="Proteomes" id="UP000245711">
    <property type="component" value="Chromosome"/>
</dbReference>
<feature type="region of interest" description="Disordered" evidence="1">
    <location>
        <begin position="156"/>
        <end position="186"/>
    </location>
</feature>
<dbReference type="RefSeq" id="WP_109330279.1">
    <property type="nucleotide sequence ID" value="NZ_CP021354.1"/>
</dbReference>
<organism evidence="4 5">
    <name type="scientific">Rhodococcus oxybenzonivorans</name>
    <dbReference type="NCBI Taxonomy" id="1990687"/>
    <lineage>
        <taxon>Bacteria</taxon>
        <taxon>Bacillati</taxon>
        <taxon>Actinomycetota</taxon>
        <taxon>Actinomycetes</taxon>
        <taxon>Mycobacteriales</taxon>
        <taxon>Nocardiaceae</taxon>
        <taxon>Rhodococcus</taxon>
    </lineage>
</organism>
<dbReference type="OrthoDB" id="4774775at2"/>
<feature type="transmembrane region" description="Helical" evidence="2">
    <location>
        <begin position="6"/>
        <end position="25"/>
    </location>
</feature>
<accession>A0A2S2BW14</accession>
<reference evidence="4 5" key="1">
    <citation type="submission" date="2017-05" db="EMBL/GenBank/DDBJ databases">
        <title>Isolation of Rhodococcus sp. S2-17 biodegrading of BP-3.</title>
        <authorList>
            <person name="Lee Y."/>
            <person name="Kim K.H."/>
            <person name="Chun B.H."/>
            <person name="Jung H.S."/>
            <person name="Jeon C.O."/>
        </authorList>
    </citation>
    <scope>NUCLEOTIDE SEQUENCE [LARGE SCALE GENOMIC DNA]</scope>
    <source>
        <strain evidence="4 5">S2-17</strain>
    </source>
</reference>
<gene>
    <name evidence="4" type="ORF">CBI38_15985</name>
</gene>
<evidence type="ECO:0000256" key="2">
    <source>
        <dbReference type="SAM" id="Phobius"/>
    </source>
</evidence>
<dbReference type="KEGG" id="roz:CBI38_15985"/>
<dbReference type="EMBL" id="CP021354">
    <property type="protein sequence ID" value="AWK72830.1"/>
    <property type="molecule type" value="Genomic_DNA"/>
</dbReference>
<feature type="compositionally biased region" description="Polar residues" evidence="1">
    <location>
        <begin position="170"/>
        <end position="186"/>
    </location>
</feature>
<keyword evidence="2" id="KW-0812">Transmembrane</keyword>
<dbReference type="InterPro" id="IPR057446">
    <property type="entry name" value="PH_bac"/>
</dbReference>
<evidence type="ECO:0000313" key="5">
    <source>
        <dbReference type="Proteomes" id="UP000245711"/>
    </source>
</evidence>
<evidence type="ECO:0000313" key="4">
    <source>
        <dbReference type="EMBL" id="AWK72830.1"/>
    </source>
</evidence>
<proteinExistence type="predicted"/>
<name>A0A2S2BW14_9NOCA</name>
<feature type="domain" description="PH" evidence="3">
    <location>
        <begin position="36"/>
        <end position="158"/>
    </location>
</feature>
<keyword evidence="2" id="KW-1133">Transmembrane helix</keyword>
<evidence type="ECO:0000259" key="3">
    <source>
        <dbReference type="Pfam" id="PF25362"/>
    </source>
</evidence>